<keyword evidence="5 6" id="KW-0520">NAD</keyword>
<name>A0A3E2DEX8_9ACTN</name>
<keyword evidence="5" id="KW-0830">Ubiquinone</keyword>
<keyword evidence="2 5" id="KW-0812">Transmembrane</keyword>
<dbReference type="PANTHER" id="PTHR11432">
    <property type="entry name" value="NADH DEHYDROGENASE SUBUNIT 1"/>
    <property type="match status" value="1"/>
</dbReference>
<dbReference type="GO" id="GO:0048038">
    <property type="term" value="F:quinone binding"/>
    <property type="evidence" value="ECO:0007669"/>
    <property type="project" value="UniProtKB-KW"/>
</dbReference>
<comment type="caution">
    <text evidence="7">The sequence shown here is derived from an EMBL/GenBank/DDBJ whole genome shotgun (WGS) entry which is preliminary data.</text>
</comment>
<dbReference type="HAMAP" id="MF_01350">
    <property type="entry name" value="NDH1_NuoH"/>
    <property type="match status" value="1"/>
</dbReference>
<keyword evidence="3 5" id="KW-1133">Transmembrane helix</keyword>
<keyword evidence="5" id="KW-1278">Translocase</keyword>
<dbReference type="PROSITE" id="PS00667">
    <property type="entry name" value="COMPLEX1_ND1_1"/>
    <property type="match status" value="1"/>
</dbReference>
<comment type="catalytic activity">
    <reaction evidence="5">
        <text>a quinone + NADH + 5 H(+)(in) = a quinol + NAD(+) + 4 H(+)(out)</text>
        <dbReference type="Rhea" id="RHEA:57888"/>
        <dbReference type="ChEBI" id="CHEBI:15378"/>
        <dbReference type="ChEBI" id="CHEBI:24646"/>
        <dbReference type="ChEBI" id="CHEBI:57540"/>
        <dbReference type="ChEBI" id="CHEBI:57945"/>
        <dbReference type="ChEBI" id="CHEBI:132124"/>
    </reaction>
</comment>
<evidence type="ECO:0000256" key="2">
    <source>
        <dbReference type="ARBA" id="ARBA00022692"/>
    </source>
</evidence>
<evidence type="ECO:0000256" key="5">
    <source>
        <dbReference type="HAMAP-Rule" id="MF_01350"/>
    </source>
</evidence>
<comment type="subcellular location">
    <subcellularLocation>
        <location evidence="5 6">Cell membrane</location>
        <topology evidence="5 6">Multi-pass membrane protein</topology>
    </subcellularLocation>
    <subcellularLocation>
        <location evidence="1">Membrane</location>
        <topology evidence="1">Multi-pass membrane protein</topology>
    </subcellularLocation>
</comment>
<keyword evidence="4 5" id="KW-0472">Membrane</keyword>
<evidence type="ECO:0000313" key="7">
    <source>
        <dbReference type="EMBL" id="RFT43888.1"/>
    </source>
</evidence>
<feature type="transmembrane region" description="Helical" evidence="5">
    <location>
        <begin position="265"/>
        <end position="283"/>
    </location>
</feature>
<dbReference type="GO" id="GO:0009060">
    <property type="term" value="P:aerobic respiration"/>
    <property type="evidence" value="ECO:0007669"/>
    <property type="project" value="TreeGrafter"/>
</dbReference>
<evidence type="ECO:0000256" key="4">
    <source>
        <dbReference type="ARBA" id="ARBA00023136"/>
    </source>
</evidence>
<dbReference type="EC" id="7.1.1.-" evidence="5"/>
<dbReference type="GO" id="GO:0003954">
    <property type="term" value="F:NADH dehydrogenase activity"/>
    <property type="evidence" value="ECO:0007669"/>
    <property type="project" value="TreeGrafter"/>
</dbReference>
<dbReference type="GO" id="GO:0005886">
    <property type="term" value="C:plasma membrane"/>
    <property type="evidence" value="ECO:0007669"/>
    <property type="project" value="UniProtKB-SubCell"/>
</dbReference>
<dbReference type="Proteomes" id="UP000259211">
    <property type="component" value="Unassembled WGS sequence"/>
</dbReference>
<feature type="transmembrane region" description="Helical" evidence="5">
    <location>
        <begin position="167"/>
        <end position="191"/>
    </location>
</feature>
<keyword evidence="5" id="KW-1003">Cell membrane</keyword>
<evidence type="ECO:0000256" key="6">
    <source>
        <dbReference type="RuleBase" id="RU000471"/>
    </source>
</evidence>
<accession>A0A3E2DEX8</accession>
<evidence type="ECO:0000256" key="1">
    <source>
        <dbReference type="ARBA" id="ARBA00004141"/>
    </source>
</evidence>
<feature type="transmembrane region" description="Helical" evidence="5">
    <location>
        <begin position="211"/>
        <end position="228"/>
    </location>
</feature>
<dbReference type="PANTHER" id="PTHR11432:SF3">
    <property type="entry name" value="NADH-UBIQUINONE OXIDOREDUCTASE CHAIN 1"/>
    <property type="match status" value="1"/>
</dbReference>
<dbReference type="PROSITE" id="PS00668">
    <property type="entry name" value="COMPLEX1_ND1_2"/>
    <property type="match status" value="1"/>
</dbReference>
<feature type="transmembrane region" description="Helical" evidence="5">
    <location>
        <begin position="83"/>
        <end position="103"/>
    </location>
</feature>
<evidence type="ECO:0000256" key="3">
    <source>
        <dbReference type="ARBA" id="ARBA00022989"/>
    </source>
</evidence>
<keyword evidence="5" id="KW-0874">Quinone</keyword>
<dbReference type="EMBL" id="NOWI01000006">
    <property type="protein sequence ID" value="RFT43888.1"/>
    <property type="molecule type" value="Genomic_DNA"/>
</dbReference>
<dbReference type="AlphaFoldDB" id="A0A3E2DEX8"/>
<feature type="transmembrane region" description="Helical" evidence="5">
    <location>
        <begin position="334"/>
        <end position="353"/>
    </location>
</feature>
<dbReference type="GO" id="GO:0016655">
    <property type="term" value="F:oxidoreductase activity, acting on NAD(P)H, quinone or similar compound as acceptor"/>
    <property type="evidence" value="ECO:0007669"/>
    <property type="project" value="UniProtKB-UniRule"/>
</dbReference>
<gene>
    <name evidence="5" type="primary">nuoH</name>
    <name evidence="7" type="ORF">CHT91_07615</name>
</gene>
<protein>
    <recommendedName>
        <fullName evidence="5">NADH-quinone oxidoreductase subunit H</fullName>
        <ecNumber evidence="5">7.1.1.-</ecNumber>
    </recommendedName>
    <alternativeName>
        <fullName evidence="5">NADH dehydrogenase I subunit H</fullName>
    </alternativeName>
    <alternativeName>
        <fullName evidence="5">NDH-1 subunit H</fullName>
    </alternativeName>
</protein>
<comment type="function">
    <text evidence="5">NDH-1 shuttles electrons from NADH, via FMN and iron-sulfur (Fe-S) centers, to quinones in the respiratory chain. The immediate electron acceptor for the enzyme in this species is believed to be ubiquinone. Couples the redox reaction to proton translocation (for every two electrons transferred, four hydrogen ions are translocated across the cytoplasmic membrane), and thus conserves the redox energy in a proton gradient. This subunit may bind ubiquinone.</text>
</comment>
<feature type="transmembrane region" description="Helical" evidence="5">
    <location>
        <begin position="123"/>
        <end position="146"/>
    </location>
</feature>
<feature type="transmembrane region" description="Helical" evidence="5">
    <location>
        <begin position="365"/>
        <end position="384"/>
    </location>
</feature>
<dbReference type="NCBIfam" id="NF004743">
    <property type="entry name" value="PRK06076.1-4"/>
    <property type="match status" value="1"/>
</dbReference>
<reference evidence="7 8" key="1">
    <citation type="submission" date="2017-07" db="EMBL/GenBank/DDBJ databases">
        <authorList>
            <person name="Sun Z.S."/>
            <person name="Albrecht U."/>
            <person name="Echele G."/>
            <person name="Lee C.C."/>
        </authorList>
    </citation>
    <scope>NUCLEOTIDE SEQUENCE [LARGE SCALE GENOMIC DNA]</scope>
    <source>
        <strain evidence="7 8">P16-029</strain>
    </source>
</reference>
<dbReference type="InterPro" id="IPR001694">
    <property type="entry name" value="NADH_UbQ_OxRdtase_su1/FPO"/>
</dbReference>
<comment type="similarity">
    <text evidence="5 6">Belongs to the complex I subunit 1 family.</text>
</comment>
<sequence length="440" mass="48244">MSPLEATIDPVWLIIVKVVILFVILLAWTIFNVWFERRVLAKMQNRIGPIMNSAWAGGVFQAVGDGLKLIFKEMLTPKGADKIVFNLAPVIAGIACFASWSVIPLGGEVSMFGHTTRLQITDVPVAVLFILAVASIGIYGVVLAGWSSAGTYSLLGSLRSSAQMISYEVAMGLSLVTVFIFSGSMSTSGIVESQASHLVIGGFDTHIAGHYWLLLIPSFIIYVITMFGESNRLPFDLPECESELVSGYITEYSGFPYGMYFLAEYINMATLSAVCTTLFLGGYRAPWPLNYLGAIDSGWWGLLWFFLKTQLVIFFFVWVRAAIPRFRYDHFMDLGWKVLIPVSLGWVLLVAAWRTVLNQGWGRNPIFMVIVGLIVVALLIWAFMGGKDESGPEVATDEPFDAFAGGYPVPPLPHQVQAPLAGATTATTVARRDHDENGGL</sequence>
<comment type="subunit">
    <text evidence="5">NDH-1 is composed of 14 different subunits. Subunits NuoA, H, J, K, L, M, N constitute the membrane sector of the complex.</text>
</comment>
<dbReference type="InterPro" id="IPR018086">
    <property type="entry name" value="NADH_UbQ_OxRdtase_su1_CS"/>
</dbReference>
<feature type="transmembrane region" description="Helical" evidence="5">
    <location>
        <begin position="303"/>
        <end position="322"/>
    </location>
</feature>
<dbReference type="RefSeq" id="WP_065673483.1">
    <property type="nucleotide sequence ID" value="NZ_JAQDJS010000002.1"/>
</dbReference>
<feature type="transmembrane region" description="Helical" evidence="5">
    <location>
        <begin position="12"/>
        <end position="35"/>
    </location>
</feature>
<evidence type="ECO:0000313" key="8">
    <source>
        <dbReference type="Proteomes" id="UP000259211"/>
    </source>
</evidence>
<dbReference type="Pfam" id="PF00146">
    <property type="entry name" value="NADHdh"/>
    <property type="match status" value="1"/>
</dbReference>
<organism evidence="7 8">
    <name type="scientific">Cutibacterium avidum</name>
    <dbReference type="NCBI Taxonomy" id="33010"/>
    <lineage>
        <taxon>Bacteria</taxon>
        <taxon>Bacillati</taxon>
        <taxon>Actinomycetota</taxon>
        <taxon>Actinomycetes</taxon>
        <taxon>Propionibacteriales</taxon>
        <taxon>Propionibacteriaceae</taxon>
        <taxon>Cutibacterium</taxon>
    </lineage>
</organism>
<proteinExistence type="inferred from homology"/>